<organism evidence="2 3">
    <name type="scientific">Acyrthosiphon pisum</name>
    <name type="common">Pea aphid</name>
    <dbReference type="NCBI Taxonomy" id="7029"/>
    <lineage>
        <taxon>Eukaryota</taxon>
        <taxon>Metazoa</taxon>
        <taxon>Ecdysozoa</taxon>
        <taxon>Arthropoda</taxon>
        <taxon>Hexapoda</taxon>
        <taxon>Insecta</taxon>
        <taxon>Pterygota</taxon>
        <taxon>Neoptera</taxon>
        <taxon>Paraneoptera</taxon>
        <taxon>Hemiptera</taxon>
        <taxon>Sternorrhyncha</taxon>
        <taxon>Aphidomorpha</taxon>
        <taxon>Aphidoidea</taxon>
        <taxon>Aphididae</taxon>
        <taxon>Macrosiphini</taxon>
        <taxon>Acyrthosiphon</taxon>
    </lineage>
</organism>
<keyword evidence="3" id="KW-1185">Reference proteome</keyword>
<dbReference type="RefSeq" id="XP_008182431.1">
    <property type="nucleotide sequence ID" value="XM_008184209.1"/>
</dbReference>
<evidence type="ECO:0000313" key="3">
    <source>
        <dbReference type="Proteomes" id="UP000007819"/>
    </source>
</evidence>
<sequence>MQGEYQGLRSHIQSQNPRAVYIWCFAHILNLVVVDVCESNIDIKIFISNIQALTTFMSARKRTADFVEAQLSLYPNMRVQRMKNLSTTRWTSHDRAVNVVFLKYLAVIVTLENLTKSPDTSTACQAKEALHLVDSAQDRMKKLRTEEIFNNLMDEAKSFATLYNLEETSLKEDQIRRKTKMPGENCRDEAPTNVINKFKINVYFYTLDKIIGTLDSRFQSSRGLLTDLSRLSYARIKDAAKNSFLPPNTFLELHKWFPEINVSNLQSEYLAFAASFDSLEVGVTNPEISKISVQQSTNINENDEIDSESENEEVSHTNDKQFGFASRMVQMMSSYGLMASFPNLYLAFKAMCTIPASSASTERVFSKVKIIKNRLRTTIGQKILESLMLLSCEKDIALDLEEALNRFGKSSQLLERALLFK</sequence>
<dbReference type="KEGG" id="api:103309252"/>
<feature type="domain" description="HAT C-terminal dimerisation" evidence="1">
    <location>
        <begin position="340"/>
        <end position="390"/>
    </location>
</feature>
<dbReference type="PANTHER" id="PTHR45749">
    <property type="match status" value="1"/>
</dbReference>
<dbReference type="EnsemblMetazoa" id="XM_008184209.1">
    <property type="protein sequence ID" value="XP_008182431.1"/>
    <property type="gene ID" value="LOC103309252"/>
</dbReference>
<reference evidence="2" key="2">
    <citation type="submission" date="2022-06" db="UniProtKB">
        <authorList>
            <consortium name="EnsemblMetazoa"/>
        </authorList>
    </citation>
    <scope>IDENTIFICATION</scope>
</reference>
<evidence type="ECO:0000313" key="2">
    <source>
        <dbReference type="EnsemblMetazoa" id="XP_008182431.1"/>
    </source>
</evidence>
<dbReference type="Proteomes" id="UP000007819">
    <property type="component" value="Chromosome X"/>
</dbReference>
<evidence type="ECO:0000259" key="1">
    <source>
        <dbReference type="Pfam" id="PF05699"/>
    </source>
</evidence>
<proteinExistence type="predicted"/>
<dbReference type="GO" id="GO:0046983">
    <property type="term" value="F:protein dimerization activity"/>
    <property type="evidence" value="ECO:0007669"/>
    <property type="project" value="InterPro"/>
</dbReference>
<dbReference type="SUPFAM" id="SSF53098">
    <property type="entry name" value="Ribonuclease H-like"/>
    <property type="match status" value="1"/>
</dbReference>
<name>A0A8R2F845_ACYPI</name>
<dbReference type="OrthoDB" id="1678547at2759"/>
<reference evidence="3" key="1">
    <citation type="submission" date="2010-06" db="EMBL/GenBank/DDBJ databases">
        <authorList>
            <person name="Jiang H."/>
            <person name="Abraham K."/>
            <person name="Ali S."/>
            <person name="Alsbrooks S.L."/>
            <person name="Anim B.N."/>
            <person name="Anosike U.S."/>
            <person name="Attaway T."/>
            <person name="Bandaranaike D.P."/>
            <person name="Battles P.K."/>
            <person name="Bell S.N."/>
            <person name="Bell A.V."/>
            <person name="Beltran B."/>
            <person name="Bickham C."/>
            <person name="Bustamante Y."/>
            <person name="Caleb T."/>
            <person name="Canada A."/>
            <person name="Cardenas V."/>
            <person name="Carter K."/>
            <person name="Chacko J."/>
            <person name="Chandrabose M.N."/>
            <person name="Chavez D."/>
            <person name="Chavez A."/>
            <person name="Chen L."/>
            <person name="Chu H.-S."/>
            <person name="Claassen K.J."/>
            <person name="Cockrell R."/>
            <person name="Collins M."/>
            <person name="Cooper J.A."/>
            <person name="Cree A."/>
            <person name="Curry S.M."/>
            <person name="Da Y."/>
            <person name="Dao M.D."/>
            <person name="Das B."/>
            <person name="Davila M.-L."/>
            <person name="Davy-Carroll L."/>
            <person name="Denson S."/>
            <person name="Dinh H."/>
            <person name="Ebong V.E."/>
            <person name="Edwards J.R."/>
            <person name="Egan A."/>
            <person name="El-Daye J."/>
            <person name="Escobedo L."/>
            <person name="Fernandez S."/>
            <person name="Fernando P.R."/>
            <person name="Flagg N."/>
            <person name="Forbes L.D."/>
            <person name="Fowler R.G."/>
            <person name="Fu Q."/>
            <person name="Gabisi R.A."/>
            <person name="Ganer J."/>
            <person name="Garbino Pronczuk A."/>
            <person name="Garcia R.M."/>
            <person name="Garner T."/>
            <person name="Garrett T.E."/>
            <person name="Gonzalez D.A."/>
            <person name="Hamid H."/>
            <person name="Hawkins E.S."/>
            <person name="Hirani K."/>
            <person name="Hogues M.E."/>
            <person name="Hollins B."/>
            <person name="Hsiao C.-H."/>
            <person name="Jabil R."/>
            <person name="James M.L."/>
            <person name="Jhangiani S.N."/>
            <person name="Johnson B."/>
            <person name="Johnson Q."/>
            <person name="Joshi V."/>
            <person name="Kalu J.B."/>
            <person name="Kam C."/>
            <person name="Kashfia A."/>
            <person name="Keebler J."/>
            <person name="Kisamo H."/>
            <person name="Kovar C.L."/>
            <person name="Lago L.A."/>
            <person name="Lai C.-Y."/>
            <person name="Laidlaw J."/>
            <person name="Lara F."/>
            <person name="Le T.-K."/>
            <person name="Lee S.L."/>
            <person name="Legall F.H."/>
            <person name="Lemon S.J."/>
            <person name="Lewis L.R."/>
            <person name="Li B."/>
            <person name="Liu Y."/>
            <person name="Liu Y.-S."/>
            <person name="Lopez J."/>
            <person name="Lozado R.J."/>
            <person name="Lu J."/>
            <person name="Madu R.C."/>
            <person name="Maheshwari M."/>
            <person name="Maheshwari R."/>
            <person name="Malloy K."/>
            <person name="Martinez E."/>
            <person name="Mathew T."/>
            <person name="Mercado I.C."/>
            <person name="Mercado C."/>
            <person name="Meyer B."/>
            <person name="Montgomery K."/>
            <person name="Morgan M.B."/>
            <person name="Munidasa M."/>
            <person name="Nazareth L.V."/>
            <person name="Nelson J."/>
            <person name="Ng B.M."/>
            <person name="Nguyen N.B."/>
            <person name="Nguyen P.Q."/>
            <person name="Nguyen T."/>
            <person name="Obregon M."/>
            <person name="Okwuonu G.O."/>
            <person name="Onwere C.G."/>
            <person name="Orozco G."/>
            <person name="Parra A."/>
            <person name="Patel S."/>
            <person name="Patil S."/>
            <person name="Perez A."/>
            <person name="Perez Y."/>
            <person name="Pham C."/>
            <person name="Primus E.L."/>
            <person name="Pu L.-L."/>
            <person name="Puazo M."/>
            <person name="Qin X."/>
            <person name="Quiroz J.B."/>
            <person name="Reese J."/>
            <person name="Richards S."/>
            <person name="Rives C.M."/>
            <person name="Robberts R."/>
            <person name="Ruiz S.J."/>
            <person name="Ruiz M.J."/>
            <person name="Santibanez J."/>
            <person name="Schneider B.W."/>
            <person name="Sisson I."/>
            <person name="Smith M."/>
            <person name="Sodergren E."/>
            <person name="Song X.-Z."/>
            <person name="Song B.B."/>
            <person name="Summersgill H."/>
            <person name="Thelus R."/>
            <person name="Thornton R.D."/>
            <person name="Trejos Z.Y."/>
            <person name="Usmani K."/>
            <person name="Vattathil S."/>
            <person name="Villasana D."/>
            <person name="Walker D.L."/>
            <person name="Wang S."/>
            <person name="Wang K."/>
            <person name="White C.S."/>
            <person name="Williams A.C."/>
            <person name="Williamson J."/>
            <person name="Wilson K."/>
            <person name="Woghiren I.O."/>
            <person name="Woodworth J.R."/>
            <person name="Worley K.C."/>
            <person name="Wright R.A."/>
            <person name="Wu W."/>
            <person name="Young L."/>
            <person name="Zhang L."/>
            <person name="Zhang J."/>
            <person name="Zhu Y."/>
            <person name="Muzny D.M."/>
            <person name="Weinstock G."/>
            <person name="Gibbs R.A."/>
        </authorList>
    </citation>
    <scope>NUCLEOTIDE SEQUENCE [LARGE SCALE GENOMIC DNA]</scope>
    <source>
        <strain evidence="3">LSR1</strain>
    </source>
</reference>
<accession>A0A8R2F845</accession>
<dbReference type="GeneID" id="103309252"/>
<dbReference type="InterPro" id="IPR008906">
    <property type="entry name" value="HATC_C_dom"/>
</dbReference>
<dbReference type="InterPro" id="IPR012337">
    <property type="entry name" value="RNaseH-like_sf"/>
</dbReference>
<protein>
    <recommendedName>
        <fullName evidence="1">HAT C-terminal dimerisation domain-containing protein</fullName>
    </recommendedName>
</protein>
<dbReference type="AlphaFoldDB" id="A0A8R2F845"/>
<dbReference type="Pfam" id="PF05699">
    <property type="entry name" value="Dimer_Tnp_hAT"/>
    <property type="match status" value="1"/>
</dbReference>
<dbReference type="PANTHER" id="PTHR45749:SF21">
    <property type="entry name" value="DUF4371 DOMAIN-CONTAINING PROTEIN"/>
    <property type="match status" value="1"/>
</dbReference>